<evidence type="ECO:0000313" key="2">
    <source>
        <dbReference type="EMBL" id="KIE58118.1"/>
    </source>
</evidence>
<dbReference type="AlphaFoldDB" id="A0A0C1UQI9"/>
<organism evidence="3 5">
    <name type="scientific">Methylacidiphilum kamchatkense Kam1</name>
    <dbReference type="NCBI Taxonomy" id="1202785"/>
    <lineage>
        <taxon>Bacteria</taxon>
        <taxon>Pseudomonadati</taxon>
        <taxon>Verrucomicrobiota</taxon>
        <taxon>Methylacidiphilae</taxon>
        <taxon>Methylacidiphilales</taxon>
        <taxon>Methylacidiphilaceae</taxon>
        <taxon>Methylacidiphilum (ex Ratnadevi et al. 2023)</taxon>
    </lineage>
</organism>
<reference evidence="5" key="3">
    <citation type="submission" date="2019-03" db="EMBL/GenBank/DDBJ databases">
        <title>Complete genome of Methylacidiphilum kamchatkense Kam1.</title>
        <authorList>
            <person name="Kruse T."/>
            <person name="Murarilal Ratnadevi C."/>
            <person name="Erikstad H.-A."/>
            <person name="Birkeland N.-K."/>
        </authorList>
    </citation>
    <scope>NUCLEOTIDE SEQUENCE [LARGE SCALE GENOMIC DNA]</scope>
    <source>
        <strain evidence="5">kam1</strain>
    </source>
</reference>
<dbReference type="STRING" id="1202785.A946_09475"/>
<dbReference type="GO" id="GO:0032259">
    <property type="term" value="P:methylation"/>
    <property type="evidence" value="ECO:0007669"/>
    <property type="project" value="UniProtKB-KW"/>
</dbReference>
<reference evidence="3" key="2">
    <citation type="journal article" date="2019" name="BMC Genomics">
        <title>Complete genome sequence analysis of the thermoacidophilic verrucomicrobial methanotroph 'Candidatus Methylacidiphilum kamchatkense' strain Kam1 and comparison with its closest relatives.</title>
        <authorList>
            <person name="Kruse T."/>
            <person name="Ratnadevi C.M."/>
            <person name="Erikstad H.A."/>
            <person name="Birkeland N.K."/>
        </authorList>
    </citation>
    <scope>NUCLEOTIDE SEQUENCE</scope>
    <source>
        <strain evidence="3">Kam1</strain>
    </source>
</reference>
<dbReference type="GO" id="GO:0008168">
    <property type="term" value="F:methyltransferase activity"/>
    <property type="evidence" value="ECO:0007669"/>
    <property type="project" value="UniProtKB-KW"/>
</dbReference>
<gene>
    <name evidence="2" type="ORF">A946_09475</name>
    <name evidence="3" type="ORF">kam1_301</name>
</gene>
<dbReference type="Proteomes" id="UP000031594">
    <property type="component" value="Unassembled WGS sequence"/>
</dbReference>
<dbReference type="Gene3D" id="3.40.50.150">
    <property type="entry name" value="Vaccinia Virus protein VP39"/>
    <property type="match status" value="2"/>
</dbReference>
<feature type="coiled-coil region" evidence="1">
    <location>
        <begin position="402"/>
        <end position="429"/>
    </location>
</feature>
<dbReference type="InterPro" id="IPR029063">
    <property type="entry name" value="SAM-dependent_MTases_sf"/>
</dbReference>
<reference evidence="2 4" key="1">
    <citation type="submission" date="2014-08" db="EMBL/GenBank/DDBJ databases">
        <title>Methylacidiphilum kamchatkense strain Kam1 draft genome sequence.</title>
        <authorList>
            <person name="Birkeland N.-K."/>
            <person name="Erikstad H.A."/>
        </authorList>
    </citation>
    <scope>NUCLEOTIDE SEQUENCE [LARGE SCALE GENOMIC DNA]</scope>
    <source>
        <strain evidence="2 4">Kam1</strain>
    </source>
</reference>
<dbReference type="KEGG" id="mkc:kam1_301"/>
<accession>A0A0C1UQI9</accession>
<dbReference type="OrthoDB" id="176403at2"/>
<feature type="coiled-coil region" evidence="1">
    <location>
        <begin position="238"/>
        <end position="296"/>
    </location>
</feature>
<feature type="coiled-coil region" evidence="1">
    <location>
        <begin position="322"/>
        <end position="366"/>
    </location>
</feature>
<keyword evidence="3" id="KW-0489">Methyltransferase</keyword>
<evidence type="ECO:0000313" key="4">
    <source>
        <dbReference type="Proteomes" id="UP000031594"/>
    </source>
</evidence>
<keyword evidence="1" id="KW-0175">Coiled coil</keyword>
<proteinExistence type="predicted"/>
<evidence type="ECO:0000313" key="5">
    <source>
        <dbReference type="Proteomes" id="UP000315925"/>
    </source>
</evidence>
<sequence>MTANTLIPFCHPILSLYPERLTPDSAWHSHIPFAFWVTAAAAPQLFVELGIYKLDSYCAFCQAVKYLHYPTACYGIDHWNGDENTPPVEKEEQELLESYHYPRYGSFSKLLSTSFDEALSFFKDGSIDLLHIDGSSTYPSVRHNFEQWLPKMSDRGIVLLHGTNARGKAYGSWLYWEEIKESYPYFHFLHGYGLGVLAVGKEIAEPLKPLFDLKKEDIDVVRSFFVRLGEGIEAIIRNEKLRKEKENLSRKIKELETNIQESAILRIQFKEKEKEATELAEKIKDLEEKEKEFCRNLSLLTKLPLEEPFDLSLTFNTLKEFISEQDHQLKTLNEQLQLLQKEKEALRQKEEELNKIKQQSAQEKTVSSIQSPIKTPKTSATIEQLKVVIEKEPTPFESAESLKKTQLHLSNLEKEFHTYQNRLIEEIRRINCLDAKRLEQQCKIYRKTAKKNSFFACLFNPKAREENKLFEKVLQLNLFDPDFYILQAPDVPKEEALRHYFREGYVADLNPNPYFDTAFYIKQNPEVTEQNINPLIHYIEEGAIKRKNPSPYFDTQYYLEQYPEVAEQQLNPLSHFLIQGRKEGRLSRPILKIGSRMRPNLMLREASNNPPCPVCGKELPIKTSSTPSYDQILCPYCYSKELDFELSKKLIEELNLPAKSLKEATESLQQTKLLLLGLSKPMQEILSGCKEAFSSPTLELQSPESIPSGSFDIGIGALPETFSYDNYPIFDEIYVALKPGGKFIFSLPLYASIPLTEKEKEGAEQTKITLSQALTNENKPTPIALQILEKLKESGFQLIKPSEVDPDLPLPKVIVMVKKSF</sequence>
<dbReference type="EMBL" id="CP037899">
    <property type="protein sequence ID" value="QDQ41555.1"/>
    <property type="molecule type" value="Genomic_DNA"/>
</dbReference>
<protein>
    <submittedName>
        <fullName evidence="2">Glycosyl transferase</fullName>
    </submittedName>
    <submittedName>
        <fullName evidence="3">Methyltransferase family protein</fullName>
    </submittedName>
</protein>
<keyword evidence="4" id="KW-1185">Reference proteome</keyword>
<name>A0A0C1UQI9_9BACT</name>
<dbReference type="Proteomes" id="UP000315925">
    <property type="component" value="Chromosome"/>
</dbReference>
<keyword evidence="3" id="KW-0808">Transferase</keyword>
<dbReference type="Pfam" id="PF13578">
    <property type="entry name" value="Methyltransf_24"/>
    <property type="match status" value="1"/>
</dbReference>
<evidence type="ECO:0000256" key="1">
    <source>
        <dbReference type="SAM" id="Coils"/>
    </source>
</evidence>
<evidence type="ECO:0000313" key="3">
    <source>
        <dbReference type="EMBL" id="QDQ41555.1"/>
    </source>
</evidence>
<dbReference type="SUPFAM" id="SSF53335">
    <property type="entry name" value="S-adenosyl-L-methionine-dependent methyltransferases"/>
    <property type="match status" value="1"/>
</dbReference>
<dbReference type="EMBL" id="JQNX01000007">
    <property type="protein sequence ID" value="KIE58118.1"/>
    <property type="molecule type" value="Genomic_DNA"/>
</dbReference>
<dbReference type="RefSeq" id="WP_039721969.1">
    <property type="nucleotide sequence ID" value="NZ_CP037899.1"/>
</dbReference>